<dbReference type="RefSeq" id="XP_013065641.2">
    <property type="nucleotide sequence ID" value="XM_013210187.2"/>
</dbReference>
<dbReference type="EnsemblMetazoa" id="BGLB034469-RB">
    <property type="protein sequence ID" value="BGLB034469-PB"/>
    <property type="gene ID" value="BGLB034469"/>
</dbReference>
<dbReference type="SUPFAM" id="SSF47370">
    <property type="entry name" value="Bromodomain"/>
    <property type="match status" value="1"/>
</dbReference>
<feature type="domain" description="Bromo" evidence="4">
    <location>
        <begin position="163"/>
        <end position="235"/>
    </location>
</feature>
<feature type="compositionally biased region" description="Polar residues" evidence="3">
    <location>
        <begin position="15"/>
        <end position="25"/>
    </location>
</feature>
<dbReference type="OrthoDB" id="1870062at2759"/>
<dbReference type="Gene3D" id="1.20.920.10">
    <property type="entry name" value="Bromodomain-like"/>
    <property type="match status" value="1"/>
</dbReference>
<dbReference type="Pfam" id="PF00439">
    <property type="entry name" value="Bromodomain"/>
    <property type="match status" value="1"/>
</dbReference>
<dbReference type="Proteomes" id="UP000076420">
    <property type="component" value="Unassembled WGS sequence"/>
</dbReference>
<feature type="compositionally biased region" description="Basic residues" evidence="3">
    <location>
        <begin position="631"/>
        <end position="652"/>
    </location>
</feature>
<feature type="region of interest" description="Disordered" evidence="3">
    <location>
        <begin position="15"/>
        <end position="44"/>
    </location>
</feature>
<dbReference type="PRINTS" id="PR00503">
    <property type="entry name" value="BROMODOMAIN"/>
</dbReference>
<dbReference type="PROSITE" id="PS00633">
    <property type="entry name" value="BROMODOMAIN_1"/>
    <property type="match status" value="1"/>
</dbReference>
<reference evidence="5" key="1">
    <citation type="submission" date="2020-05" db="UniProtKB">
        <authorList>
            <consortium name="EnsemblMetazoa"/>
        </authorList>
    </citation>
    <scope>IDENTIFICATION</scope>
    <source>
        <strain evidence="5">BB02</strain>
    </source>
</reference>
<feature type="compositionally biased region" description="Polar residues" evidence="3">
    <location>
        <begin position="555"/>
        <end position="580"/>
    </location>
</feature>
<evidence type="ECO:0000259" key="4">
    <source>
        <dbReference type="PROSITE" id="PS50014"/>
    </source>
</evidence>
<accession>A0A2C9LSQ1</accession>
<evidence type="ECO:0000256" key="1">
    <source>
        <dbReference type="ARBA" id="ARBA00023117"/>
    </source>
</evidence>
<feature type="region of interest" description="Disordered" evidence="3">
    <location>
        <begin position="554"/>
        <end position="684"/>
    </location>
</feature>
<evidence type="ECO:0000256" key="2">
    <source>
        <dbReference type="PROSITE-ProRule" id="PRU00035"/>
    </source>
</evidence>
<gene>
    <name evidence="5" type="primary">106054362</name>
</gene>
<name>A0A2C9LSQ1_BIOGL</name>
<keyword evidence="1 2" id="KW-0103">Bromodomain</keyword>
<dbReference type="EnsemblMetazoa" id="BGLB034469-RA">
    <property type="protein sequence ID" value="BGLB034469-PA"/>
    <property type="gene ID" value="BGLB034469"/>
</dbReference>
<feature type="region of interest" description="Disordered" evidence="3">
    <location>
        <begin position="98"/>
        <end position="133"/>
    </location>
</feature>
<organism evidence="5 6">
    <name type="scientific">Biomphalaria glabrata</name>
    <name type="common">Bloodfluke planorb</name>
    <name type="synonym">Freshwater snail</name>
    <dbReference type="NCBI Taxonomy" id="6526"/>
    <lineage>
        <taxon>Eukaryota</taxon>
        <taxon>Metazoa</taxon>
        <taxon>Spiralia</taxon>
        <taxon>Lophotrochozoa</taxon>
        <taxon>Mollusca</taxon>
        <taxon>Gastropoda</taxon>
        <taxon>Heterobranchia</taxon>
        <taxon>Euthyneura</taxon>
        <taxon>Panpulmonata</taxon>
        <taxon>Hygrophila</taxon>
        <taxon>Lymnaeoidea</taxon>
        <taxon>Planorbidae</taxon>
        <taxon>Biomphalaria</taxon>
    </lineage>
</organism>
<feature type="compositionally biased region" description="Basic and acidic residues" evidence="3">
    <location>
        <begin position="590"/>
        <end position="601"/>
    </location>
</feature>
<dbReference type="InterPro" id="IPR056522">
    <property type="entry name" value="KIAA2026_hel"/>
</dbReference>
<dbReference type="STRING" id="6526.A0A2C9LSQ1"/>
<dbReference type="Pfam" id="PF23450">
    <property type="entry name" value="KIAA2026_hel"/>
    <property type="match status" value="1"/>
</dbReference>
<feature type="region of interest" description="Disordered" evidence="3">
    <location>
        <begin position="723"/>
        <end position="776"/>
    </location>
</feature>
<dbReference type="SMART" id="SM00297">
    <property type="entry name" value="BROMO"/>
    <property type="match status" value="1"/>
</dbReference>
<dbReference type="VEuPathDB" id="VectorBase:BGLAX_051245"/>
<protein>
    <recommendedName>
        <fullName evidence="4">Bromo domain-containing protein</fullName>
    </recommendedName>
</protein>
<dbReference type="PROSITE" id="PS50014">
    <property type="entry name" value="BROMODOMAIN_2"/>
    <property type="match status" value="1"/>
</dbReference>
<feature type="compositionally biased region" description="Low complexity" evidence="3">
    <location>
        <begin position="102"/>
        <end position="113"/>
    </location>
</feature>
<feature type="region of interest" description="Disordered" evidence="3">
    <location>
        <begin position="954"/>
        <end position="1002"/>
    </location>
</feature>
<feature type="compositionally biased region" description="Polar residues" evidence="3">
    <location>
        <begin position="613"/>
        <end position="630"/>
    </location>
</feature>
<dbReference type="InterPro" id="IPR040214">
    <property type="entry name" value="BRD10"/>
</dbReference>
<dbReference type="PANTHER" id="PTHR31095">
    <property type="entry name" value="RIKEN CDNA 9930021J03 GENE"/>
    <property type="match status" value="1"/>
</dbReference>
<feature type="compositionally biased region" description="Basic and acidic residues" evidence="3">
    <location>
        <begin position="759"/>
        <end position="772"/>
    </location>
</feature>
<feature type="region of interest" description="Disordered" evidence="3">
    <location>
        <begin position="1546"/>
        <end position="1573"/>
    </location>
</feature>
<feature type="compositionally biased region" description="Polar residues" evidence="3">
    <location>
        <begin position="1556"/>
        <end position="1573"/>
    </location>
</feature>
<feature type="region of interest" description="Disordered" evidence="3">
    <location>
        <begin position="297"/>
        <end position="316"/>
    </location>
</feature>
<dbReference type="KEGG" id="bgt:106054362"/>
<feature type="region of interest" description="Disordered" evidence="3">
    <location>
        <begin position="835"/>
        <end position="867"/>
    </location>
</feature>
<feature type="compositionally biased region" description="Polar residues" evidence="3">
    <location>
        <begin position="732"/>
        <end position="741"/>
    </location>
</feature>
<dbReference type="InterPro" id="IPR001487">
    <property type="entry name" value="Bromodomain"/>
</dbReference>
<evidence type="ECO:0000313" key="5">
    <source>
        <dbReference type="EnsemblMetazoa" id="BGLB034469-PB"/>
    </source>
</evidence>
<dbReference type="CDD" id="cd04369">
    <property type="entry name" value="Bromodomain"/>
    <property type="match status" value="1"/>
</dbReference>
<proteinExistence type="predicted"/>
<evidence type="ECO:0000256" key="3">
    <source>
        <dbReference type="SAM" id="MobiDB-lite"/>
    </source>
</evidence>
<dbReference type="PANTHER" id="PTHR31095:SF3">
    <property type="entry name" value="RIKEN CDNA 9930021J03 GENE"/>
    <property type="match status" value="1"/>
</dbReference>
<dbReference type="InterPro" id="IPR018359">
    <property type="entry name" value="Bromodomain_CS"/>
</dbReference>
<feature type="compositionally biased region" description="Acidic residues" evidence="3">
    <location>
        <begin position="857"/>
        <end position="867"/>
    </location>
</feature>
<dbReference type="InterPro" id="IPR036427">
    <property type="entry name" value="Bromodomain-like_sf"/>
</dbReference>
<evidence type="ECO:0000313" key="6">
    <source>
        <dbReference type="Proteomes" id="UP000076420"/>
    </source>
</evidence>
<dbReference type="EnsemblMetazoa" id="BGLB034469-RD">
    <property type="protein sequence ID" value="BGLB034469-PD"/>
    <property type="gene ID" value="BGLB034469"/>
</dbReference>
<dbReference type="VEuPathDB" id="VectorBase:BGLB034469"/>
<sequence>MEFQEMDSNVTGSSVVYFSNDTSEPNESRSSNHDANANSVNIDPNDVSRFTQQHLGEGVLEGGFVPDECVDSIVYEEYEVGDTVVSSTDNNEALYSFDADQDSNSSSNAGNQSADHENTAETETLSSKADHEDGKCKEKFNVESLNYELQVGYRILSNMMSASNRCVNKLFLYPVDDNYPETSDYYEKIKEPMWMFKMKEKFENHQYKSLTDFMADFRLMIENCYRFNGPDNFVSKKAQKLETMMKQKIALLSRDLRDKIYEKSCEEDVLVPGNKRRIKNPNMLDDSSQQLLSQLRRDREMQEKSDRRQKVEDRKAMEQAKMQDLQEWEDRMLGPDVKDKIRTMWELPQIGLFVYLCMESLGLEEEVTQYQLERGLALPRECSDFRRLMTCLLSTPHQRKSLKSFMPYHVWNNKLTDKIDYFYKVLAEKKGNSIQACYKLGLDTRAFRMMGKSNPLQKKKFHELSFLKRVWILKNYCDFCMETQQYLQKTIDDVEVVRPNDVREVLLGSDGRGYRYINFPMFTGKDIRIFKHAKTPEPSLESLEMLNWSLEEKPSASSSRCSTPVNQRNSRASETPSTSLRARALLQAAESKEASPFRDSNKSLSDAPDSKNDSSSCDIAESNSINSKLGSTKKRKRTGIFNGKRKRFKAGIKKPTVPDKTTDSAAVNGEDCEDVDTSDKHIGDNSFVDNLNKTAELNDIQNQNGILSTQVLPSLNSDEKMLTQEELHENSKSPQSTSNLDDTSDSRDKNSVTSGADSDVWKENKENSKNDENLVNTNVDKKVLPIQGTEIKCELSEESLENKIVNSSLVDTNKGDDKTKLKTAEEAVDINVKAEVKDEHGNDSLDKVKSEDVKKEEEDDAETDEDDLPDVGCIELVAESMEEIRQLMNKLSNPEPVKRGKRTYPGMMKPCEEELLANVTRFYDELLKYEKSLSNARVSMQSKLRKEVESYVEETKGWDSDHSQSSQDSSEEEEVISKPEPDTAVRQSKKLKPKQPSTTALLSSAASKLNSITGEGHEDSNDSYELDISSRGRLRKRRVIPNNTEDTGLKKRKNLTNQESIYSTQAPSVASSLAILSTADTVTAATSIRTISSTQPNLSSSIMAMLRSPQPNSAIKAQLSSPAGQVLRLVSPGTDGIRTIRVSGKPNMIISSQNLSNLRFITSTGVVSLPRNTVTTSTTQASHPVIQQLLLNQAKTVAQTTTKTVNSVPTRPLPAQGVEALFSGPARMSNVLSVPSRPLPAQGVEALFSGPARMSNVLSVPSTVSTVSSKLISPQSGSHTGSKQVLDIGLSVTQIQQLIRNQAIQINTGTGNPATLVLSAGLQSLSSKPNPVSAATINLAASAQLRMPSNVTASSQPTKVAVSGVSSLLSTINKSATPQSQVWLSNKSVPGQGSPQVIRPQFSPVVRVNSSLNTEPGSNSKISMTSALAIVSRTNVTVSSLAGKVVAPTNLQQAVVRQGSVRAVVSVAQKPIPKIISSLNPMTTRMTLASSVSVTQTPLVSSTSQVSTSVSLELTKAKVINVPLLSTAKKYASNVTVKALLENRGPKKLGEEDESGQSSDTFGDCTNDSESTYEDQNTCITVSNKIDPALKKNSFSLANTTAVTTLIPHTHPLSVDTGITSRNVTSSEVIVPTVNIKVPSPNTLPSVLHNKNGTTIVQSTKVPIPVVSEAKTGDSPINQQNSSVNTVNPLAKVNSGMVISSSLANANSSAIRNVGSALVSQPITSSVNTMKNVMLKVTSQPGGPGQFVQGYMTPRGLVIPQAALLQQQQNSNVISLNVSQPGAITQIQAGGISQIQASNITTVQPGSIPQIQQGTQPTFPMANVNQQSITHQLQQSSSQQILINSPPSSTGMVNNNTNPNLKVMFLNSTVTCSQSSSTTNSIMTSVQPSNTPASELVKQLANNSHIQSNGPQSVAISPGANPQNQPHILSNMIQGTSLQISNSTILPTQTILNAGVSPQLAQIFTLQQGSAMHQQPNIVITTTKPSSVQSKPSVVSLQLQQLGQFLNLGSVSQVQLPQQQLASLQQLGNTSRVGQPNQVLQLAINPQVGGQTIMAAPQGPQIVRVATQLSPQVQSQGLPQMQPQNNIIIQQQQGQNIVVQQQGVIGNANQQFSTLQQASKASTLATTKITTSVGQNSNNLVISQLQSSVSTPTPINQIQYVLNSSPGTQPGVSALNKISVGSLTGTVNRIIRADSGTTLQVLPPQGTVLTNASRQAAALTNKGAVSQMIIPNTAPGQFLISPVKLAPQNQQANLISPIKYIGALQSPSSVSGQSSNQFVISSAMAGLPAQVSVKPSVIYASQANGDKKEGKVAQLLLGQPSNSQQASSAVSVTSGPKLAGGESKTILYKIGDQYFSPASNVSGTNLPQVSTNIIPAMVANAKTDVQLLVPPACIEASDQILKHTTTVTSTNMVPTATPTSKQILVQNRSVRNPEQSTGSVNGIHQGNAQFSFSLSGPTTLSNKSAHRADGLVLVNGQASVSNHNTSKVVSQDAMSKLTSSKAQFPSDQISGPMTQLRPMSNDELTLQEQNEKEAALNLLTLANQNL</sequence>
<feature type="compositionally biased region" description="Polar residues" evidence="3">
    <location>
        <begin position="33"/>
        <end position="44"/>
    </location>
</feature>
<dbReference type="RefSeq" id="XP_013065642.2">
    <property type="nucleotide sequence ID" value="XM_013210188.2"/>
</dbReference>
<feature type="compositionally biased region" description="Basic and acidic residues" evidence="3">
    <location>
        <begin position="835"/>
        <end position="856"/>
    </location>
</feature>